<feature type="domain" description="Glycine transporter" evidence="8">
    <location>
        <begin position="5"/>
        <end position="78"/>
    </location>
</feature>
<gene>
    <name evidence="9" type="ORF">CKF58_08220</name>
</gene>
<comment type="similarity">
    <text evidence="2">Belongs to the UPF0126 family.</text>
</comment>
<feature type="domain" description="Glycine transporter" evidence="8">
    <location>
        <begin position="91"/>
        <end position="160"/>
    </location>
</feature>
<dbReference type="Pfam" id="PF03458">
    <property type="entry name" value="Gly_transporter"/>
    <property type="match status" value="2"/>
</dbReference>
<evidence type="ECO:0000256" key="7">
    <source>
        <dbReference type="SAM" id="Phobius"/>
    </source>
</evidence>
<proteinExistence type="inferred from homology"/>
<feature type="transmembrane region" description="Helical" evidence="7">
    <location>
        <begin position="115"/>
        <end position="136"/>
    </location>
</feature>
<keyword evidence="4 7" id="KW-0812">Transmembrane</keyword>
<evidence type="ECO:0000256" key="6">
    <source>
        <dbReference type="ARBA" id="ARBA00023136"/>
    </source>
</evidence>
<keyword evidence="5 7" id="KW-1133">Transmembrane helix</keyword>
<evidence type="ECO:0000259" key="8">
    <source>
        <dbReference type="Pfam" id="PF03458"/>
    </source>
</evidence>
<dbReference type="GO" id="GO:0005886">
    <property type="term" value="C:plasma membrane"/>
    <property type="evidence" value="ECO:0007669"/>
    <property type="project" value="UniProtKB-SubCell"/>
</dbReference>
<protein>
    <recommendedName>
        <fullName evidence="8">Glycine transporter domain-containing protein</fullName>
    </recommendedName>
</protein>
<evidence type="ECO:0000256" key="1">
    <source>
        <dbReference type="ARBA" id="ARBA00004651"/>
    </source>
</evidence>
<evidence type="ECO:0000256" key="3">
    <source>
        <dbReference type="ARBA" id="ARBA00022475"/>
    </source>
</evidence>
<comment type="caution">
    <text evidence="9">The sequence shown here is derived from an EMBL/GenBank/DDBJ whole genome shotgun (WGS) entry which is preliminary data.</text>
</comment>
<evidence type="ECO:0000256" key="2">
    <source>
        <dbReference type="ARBA" id="ARBA00008193"/>
    </source>
</evidence>
<keyword evidence="10" id="KW-1185">Reference proteome</keyword>
<evidence type="ECO:0000256" key="4">
    <source>
        <dbReference type="ARBA" id="ARBA00022692"/>
    </source>
</evidence>
<dbReference type="OrthoDB" id="9791874at2"/>
<feature type="transmembrane region" description="Helical" evidence="7">
    <location>
        <begin position="88"/>
        <end position="109"/>
    </location>
</feature>
<feature type="transmembrane region" description="Helical" evidence="7">
    <location>
        <begin position="29"/>
        <end position="50"/>
    </location>
</feature>
<dbReference type="AlphaFoldDB" id="A0A3A1YB35"/>
<feature type="transmembrane region" description="Helical" evidence="7">
    <location>
        <begin position="62"/>
        <end position="81"/>
    </location>
</feature>
<accession>A0A3A1YB35</accession>
<feature type="transmembrane region" description="Helical" evidence="7">
    <location>
        <begin position="6"/>
        <end position="22"/>
    </location>
</feature>
<evidence type="ECO:0000313" key="10">
    <source>
        <dbReference type="Proteomes" id="UP000265916"/>
    </source>
</evidence>
<organism evidence="9 10">
    <name type="scientific">Psittacicella hinzii</name>
    <dbReference type="NCBI Taxonomy" id="2028575"/>
    <lineage>
        <taxon>Bacteria</taxon>
        <taxon>Pseudomonadati</taxon>
        <taxon>Pseudomonadota</taxon>
        <taxon>Gammaproteobacteria</taxon>
        <taxon>Pasteurellales</taxon>
        <taxon>Psittacicellaceae</taxon>
        <taxon>Psittacicella</taxon>
    </lineage>
</organism>
<comment type="subcellular location">
    <subcellularLocation>
        <location evidence="1">Cell membrane</location>
        <topology evidence="1">Multi-pass membrane protein</topology>
    </subcellularLocation>
</comment>
<dbReference type="PANTHER" id="PTHR30506">
    <property type="entry name" value="INNER MEMBRANE PROTEIN"/>
    <property type="match status" value="1"/>
</dbReference>
<dbReference type="EMBL" id="NRJG01000210">
    <property type="protein sequence ID" value="RIY34388.1"/>
    <property type="molecule type" value="Genomic_DNA"/>
</dbReference>
<dbReference type="PANTHER" id="PTHR30506:SF3">
    <property type="entry name" value="UPF0126 INNER MEMBRANE PROTEIN YADS-RELATED"/>
    <property type="match status" value="1"/>
</dbReference>
<reference evidence="9 10" key="1">
    <citation type="submission" date="2017-08" db="EMBL/GenBank/DDBJ databases">
        <title>Reclassification of Bisgaard taxon 37 and 44.</title>
        <authorList>
            <person name="Christensen H."/>
        </authorList>
    </citation>
    <scope>NUCLEOTIDE SEQUENCE [LARGE SCALE GENOMIC DNA]</scope>
    <source>
        <strain evidence="9 10">111</strain>
    </source>
</reference>
<name>A0A3A1YB35_9GAMM</name>
<keyword evidence="3" id="KW-1003">Cell membrane</keyword>
<keyword evidence="6 7" id="KW-0472">Membrane</keyword>
<dbReference type="InterPro" id="IPR005115">
    <property type="entry name" value="Gly_transporter"/>
</dbReference>
<sequence length="261" mass="28533">MLLEILNLIGVIACAVTGALAAGRVKMDYFGVIMISMVTALGGGTVRNVVLNIYPLPWVAEPYLLFVVTACSFVTILLARYMYYLKTIFLILDAIGLVAFTLLGAQAALEAGYNLILACVAGVCTGSFGGVIRDLLCNRIPLAFKAELYASIAFITTLLYGGLLELGLSINIAVIVAVIFGISTRLFAIKFNLSLPVFDYEEERYSQVGGLEKSLEKLTRRDKSRMKNTNTIDIKARSKNNDNKLQIKDQNIVVDVESKKK</sequence>
<evidence type="ECO:0000313" key="9">
    <source>
        <dbReference type="EMBL" id="RIY34388.1"/>
    </source>
</evidence>
<evidence type="ECO:0000256" key="5">
    <source>
        <dbReference type="ARBA" id="ARBA00022989"/>
    </source>
</evidence>
<dbReference type="Proteomes" id="UP000265916">
    <property type="component" value="Unassembled WGS sequence"/>
</dbReference>